<evidence type="ECO:0000256" key="2">
    <source>
        <dbReference type="SAM" id="SignalP"/>
    </source>
</evidence>
<name>Q6IKW2_DROME</name>
<evidence type="ECO:0000256" key="1">
    <source>
        <dbReference type="SAM" id="Phobius"/>
    </source>
</evidence>
<feature type="chain" id="PRO_5004274579" evidence="2">
    <location>
        <begin position="31"/>
        <end position="353"/>
    </location>
</feature>
<proteinExistence type="predicted"/>
<keyword evidence="2" id="KW-0732">Signal</keyword>
<feature type="signal peptide" evidence="2">
    <location>
        <begin position="1"/>
        <end position="30"/>
    </location>
</feature>
<organism evidence="3">
    <name type="scientific">Drosophila melanogaster</name>
    <name type="common">Fruit fly</name>
    <dbReference type="NCBI Taxonomy" id="7227"/>
    <lineage>
        <taxon>Eukaryota</taxon>
        <taxon>Metazoa</taxon>
        <taxon>Ecdysozoa</taxon>
        <taxon>Arthropoda</taxon>
        <taxon>Hexapoda</taxon>
        <taxon>Insecta</taxon>
        <taxon>Pterygota</taxon>
        <taxon>Neoptera</taxon>
        <taxon>Endopterygota</taxon>
        <taxon>Diptera</taxon>
        <taxon>Brachycera</taxon>
        <taxon>Muscomorpha</taxon>
        <taxon>Ephydroidea</taxon>
        <taxon>Drosophilidae</taxon>
        <taxon>Drosophila</taxon>
        <taxon>Sophophora</taxon>
    </lineage>
</organism>
<accession>Q6IKW2</accession>
<dbReference type="AlphaFoldDB" id="Q6IKW2"/>
<keyword evidence="1" id="KW-0812">Transmembrane</keyword>
<gene>
    <name evidence="3" type="ORF">HDC11267</name>
</gene>
<dbReference type="EMBL" id="BK002254">
    <property type="protein sequence ID" value="DAA03097.1"/>
    <property type="molecule type" value="Genomic_DNA"/>
</dbReference>
<sequence length="353" mass="39994">MTQQRNGKGERFGVVGILSPLFLILPQVSGQSLSPVLMHYTNHRNEDACANLSTPDAKEAPDMQNVAGRECYLRPESRKVSVHRQGSWWVVKESRGWSAEAMIASKRPRRRRRRQWDRVVAAASNTHFDAMFLSRVHCTYKGYHYYSNESDTIRSHNCYLSVFQIHLIFGAGIALFSLFSLSSHCVLFKFEHGTNTQGAAKWEDWVKDELAQELGELWAMGCGRGPNHVMRHANIVKTLVAPTPSHFTAASATSLDFIFAQICIFNSHSLSRCPLECHKSPSFSRIDVQFVCRLRRRLRKLHLLPASQSDFWGPPVHMSADPTLSPARVASTPQLHSHDGQLRLRMKINCCHS</sequence>
<keyword evidence="1" id="KW-0472">Membrane</keyword>
<keyword evidence="1" id="KW-1133">Transmembrane helix</keyword>
<feature type="transmembrane region" description="Helical" evidence="1">
    <location>
        <begin position="159"/>
        <end position="181"/>
    </location>
</feature>
<evidence type="ECO:0000313" key="3">
    <source>
        <dbReference type="EMBL" id="DAA03097.1"/>
    </source>
</evidence>
<protein>
    <submittedName>
        <fullName evidence="3">HDC11267</fullName>
    </submittedName>
</protein>
<reference evidence="3" key="1">
    <citation type="journal article" date="2003" name="Genome Biol.">
        <title>An integrated gene annotation and transcriptional profiling approach towards the full gene content of the Drosophila genome.</title>
        <authorList>
            <person name="Hild M."/>
            <person name="Beckmann B."/>
            <person name="Haas S.A."/>
            <person name="Koch B."/>
            <person name="Solovyev V."/>
            <person name="Busold C."/>
            <person name="Fellenberg K."/>
            <person name="Boutros M."/>
            <person name="Vingron M."/>
            <person name="Sauer F."/>
            <person name="Hoheisel J.D."/>
            <person name="Paro R."/>
        </authorList>
    </citation>
    <scope>NUCLEOTIDE SEQUENCE</scope>
</reference>